<accession>A0A840L8P0</accession>
<dbReference type="GO" id="GO:0030313">
    <property type="term" value="C:cell envelope"/>
    <property type="evidence" value="ECO:0007669"/>
    <property type="project" value="UniProtKB-SubCell"/>
</dbReference>
<dbReference type="InterPro" id="IPR029014">
    <property type="entry name" value="NiFe-Hase_large"/>
</dbReference>
<name>A0A840L8P0_9BURK</name>
<dbReference type="Proteomes" id="UP000562027">
    <property type="component" value="Unassembled WGS sequence"/>
</dbReference>
<dbReference type="RefSeq" id="WP_184296886.1">
    <property type="nucleotide sequence ID" value="NZ_JACHLP010000002.1"/>
</dbReference>
<feature type="binding site" evidence="7">
    <location>
        <position position="500"/>
    </location>
    <ligand>
        <name>Mg(2+)</name>
        <dbReference type="ChEBI" id="CHEBI:18420"/>
    </ligand>
</feature>
<gene>
    <name evidence="8" type="ORF">HNP55_001024</name>
</gene>
<keyword evidence="7" id="KW-0408">Iron</keyword>
<dbReference type="SUPFAM" id="SSF56762">
    <property type="entry name" value="HydB/Nqo4-like"/>
    <property type="match status" value="1"/>
</dbReference>
<keyword evidence="9" id="KW-1185">Reference proteome</keyword>
<dbReference type="Pfam" id="PF00374">
    <property type="entry name" value="NiFeSe_Hases"/>
    <property type="match status" value="2"/>
</dbReference>
<evidence type="ECO:0000256" key="2">
    <source>
        <dbReference type="ARBA" id="ARBA00004196"/>
    </source>
</evidence>
<feature type="binding site" evidence="7">
    <location>
        <position position="61"/>
    </location>
    <ligand>
        <name>Ni(2+)</name>
        <dbReference type="ChEBI" id="CHEBI:49786"/>
    </ligand>
</feature>
<dbReference type="InterPro" id="IPR018194">
    <property type="entry name" value="Ni-dep_hyd_lsu_Ni_BS"/>
</dbReference>
<feature type="binding site" evidence="7">
    <location>
        <position position="64"/>
    </location>
    <ligand>
        <name>Fe cation</name>
        <dbReference type="ChEBI" id="CHEBI:24875"/>
    </ligand>
</feature>
<keyword evidence="6 8" id="KW-0560">Oxidoreductase</keyword>
<dbReference type="AlphaFoldDB" id="A0A840L8P0"/>
<proteinExistence type="inferred from homology"/>
<dbReference type="PANTHER" id="PTHR42958:SF4">
    <property type="entry name" value="HYDROGENASE EXPRESSION_FORMATION PROTEIN HUPK"/>
    <property type="match status" value="1"/>
</dbReference>
<evidence type="ECO:0000313" key="9">
    <source>
        <dbReference type="Proteomes" id="UP000562027"/>
    </source>
</evidence>
<evidence type="ECO:0000256" key="1">
    <source>
        <dbReference type="ARBA" id="ARBA00001967"/>
    </source>
</evidence>
<reference evidence="8 9" key="1">
    <citation type="submission" date="2020-08" db="EMBL/GenBank/DDBJ databases">
        <title>Functional genomics of gut bacteria from endangered species of beetles.</title>
        <authorList>
            <person name="Carlos-Shanley C."/>
        </authorList>
    </citation>
    <scope>NUCLEOTIDE SEQUENCE [LARGE SCALE GENOMIC DNA]</scope>
    <source>
        <strain evidence="8 9">S00239</strain>
    </source>
</reference>
<dbReference type="EC" id="1.12.99.6" evidence="8"/>
<feature type="binding site" evidence="7">
    <location>
        <position position="42"/>
    </location>
    <ligand>
        <name>Mg(2+)</name>
        <dbReference type="ChEBI" id="CHEBI:18420"/>
    </ligand>
</feature>
<sequence>MARIELNLDLNRVEGDLEIRLTLEDGVVVEARTVGTLYRGLEQILIGRAARDALVITPRVCGICSTSHLYAAVLALEQAWGLHPPANATRVRNLCLGAESLQSDLRQSFLFFAPDFCQPGYAQQPEYARILAEFEPFQGRIYRETLAVSRRLVRIVAEFGGQWPHSSFMLPGGVTMGPDVRRLLACRAELDAARQWLEQSILGGDMEAWLGLPDAAALQGWLEQGQAADAALALLNRFARGLQLHQRGAGTGHMLSYGAGYEAEAMARGERITRMAGGFLDGDSGQVQALDQGLINEHVRHSWYLPYAGGRHPWEGETVPDYRPDSDRYSWAKAPRYGDKVVQTGPLAELLLGGDALMQSLYREEGGSAWLRQLARLRRVAHGLQQARAMLDEMALHLGEAHFEAPPKAPAASDPDGDGYGLVMAARGALGHWVKLRDGVIEKYQIVTPTAWNASPRDSQGQPGHWEQSLVGLQLGDAEDTTEIGHIIRSHDPCLVCTVHMMASDKRLRFSPF</sequence>
<comment type="caution">
    <text evidence="8">The sequence shown here is derived from an EMBL/GenBank/DDBJ whole genome shotgun (WGS) entry which is preliminary data.</text>
</comment>
<keyword evidence="7" id="KW-0460">Magnesium</keyword>
<dbReference type="InterPro" id="IPR050867">
    <property type="entry name" value="NiFe/NiFeSe_hydrgnase_LSU"/>
</dbReference>
<keyword evidence="5 7" id="KW-0479">Metal-binding</keyword>
<evidence type="ECO:0000256" key="3">
    <source>
        <dbReference type="ARBA" id="ARBA00009292"/>
    </source>
</evidence>
<dbReference type="GO" id="GO:0033748">
    <property type="term" value="F:hydrogenase (acceptor) activity"/>
    <property type="evidence" value="ECO:0007669"/>
    <property type="project" value="UniProtKB-EC"/>
</dbReference>
<dbReference type="GO" id="GO:0016151">
    <property type="term" value="F:nickel cation binding"/>
    <property type="evidence" value="ECO:0007669"/>
    <property type="project" value="InterPro"/>
</dbReference>
<dbReference type="GO" id="GO:0008901">
    <property type="term" value="F:ferredoxin hydrogenase activity"/>
    <property type="evidence" value="ECO:0007669"/>
    <property type="project" value="InterPro"/>
</dbReference>
<feature type="binding site" evidence="7">
    <location>
        <position position="446"/>
    </location>
    <ligand>
        <name>Mg(2+)</name>
        <dbReference type="ChEBI" id="CHEBI:18420"/>
    </ligand>
</feature>
<feature type="binding site" evidence="7">
    <location>
        <position position="494"/>
    </location>
    <ligand>
        <name>Ni(2+)</name>
        <dbReference type="ChEBI" id="CHEBI:49786"/>
    </ligand>
</feature>
<dbReference type="EMBL" id="JACHLP010000002">
    <property type="protein sequence ID" value="MBB4842509.1"/>
    <property type="molecule type" value="Genomic_DNA"/>
</dbReference>
<comment type="cofactor">
    <cofactor evidence="7">
        <name>Fe cation</name>
        <dbReference type="ChEBI" id="CHEBI:24875"/>
    </cofactor>
</comment>
<organism evidence="8 9">
    <name type="scientific">Roseateles oligotrophus</name>
    <dbReference type="NCBI Taxonomy" id="1769250"/>
    <lineage>
        <taxon>Bacteria</taxon>
        <taxon>Pseudomonadati</taxon>
        <taxon>Pseudomonadota</taxon>
        <taxon>Betaproteobacteria</taxon>
        <taxon>Burkholderiales</taxon>
        <taxon>Sphaerotilaceae</taxon>
        <taxon>Roseateles</taxon>
    </lineage>
</organism>
<evidence type="ECO:0000256" key="7">
    <source>
        <dbReference type="PIRSR" id="PIRSR601501-1"/>
    </source>
</evidence>
<dbReference type="InterPro" id="IPR001501">
    <property type="entry name" value="Ni-dep_hyd_lsu"/>
</dbReference>
<comment type="cofactor">
    <cofactor evidence="1 7">
        <name>Ni(2+)</name>
        <dbReference type="ChEBI" id="CHEBI:49786"/>
    </cofactor>
</comment>
<evidence type="ECO:0000256" key="6">
    <source>
        <dbReference type="ARBA" id="ARBA00023002"/>
    </source>
</evidence>
<comment type="subcellular location">
    <subcellularLocation>
        <location evidence="2">Cell envelope</location>
    </subcellularLocation>
</comment>
<keyword evidence="4 7" id="KW-0533">Nickel</keyword>
<dbReference type="PROSITE" id="PS00507">
    <property type="entry name" value="NI_HGENASE_L_1"/>
    <property type="match status" value="1"/>
</dbReference>
<evidence type="ECO:0000256" key="5">
    <source>
        <dbReference type="ARBA" id="ARBA00022723"/>
    </source>
</evidence>
<dbReference type="Gene3D" id="1.10.645.10">
    <property type="entry name" value="Cytochrome-c3 Hydrogenase, chain B"/>
    <property type="match status" value="1"/>
</dbReference>
<evidence type="ECO:0000256" key="4">
    <source>
        <dbReference type="ARBA" id="ARBA00022596"/>
    </source>
</evidence>
<dbReference type="PANTHER" id="PTHR42958">
    <property type="entry name" value="HYDROGENASE-2 LARGE CHAIN"/>
    <property type="match status" value="1"/>
</dbReference>
<feature type="binding site" evidence="7">
    <location>
        <position position="64"/>
    </location>
    <ligand>
        <name>Ni(2+)</name>
        <dbReference type="ChEBI" id="CHEBI:49786"/>
    </ligand>
</feature>
<feature type="binding site" evidence="7">
    <location>
        <position position="497"/>
    </location>
    <ligand>
        <name>Fe cation</name>
        <dbReference type="ChEBI" id="CHEBI:24875"/>
    </ligand>
</feature>
<evidence type="ECO:0000313" key="8">
    <source>
        <dbReference type="EMBL" id="MBB4842509.1"/>
    </source>
</evidence>
<comment type="similarity">
    <text evidence="3">Belongs to the [NiFe]/[NiFeSe] hydrogenase large subunit family.</text>
</comment>
<protein>
    <submittedName>
        <fullName evidence="8">Hydrogenase large subunit</fullName>
        <ecNumber evidence="8">1.12.99.6</ecNumber>
    </submittedName>
</protein>